<dbReference type="GO" id="GO:0015421">
    <property type="term" value="F:ABC-type oligopeptide transporter activity"/>
    <property type="evidence" value="ECO:0007669"/>
    <property type="project" value="TreeGrafter"/>
</dbReference>
<name>A0A7W6NJ52_9HYPH</name>
<feature type="transmembrane region" description="Helical" evidence="10">
    <location>
        <begin position="82"/>
        <end position="103"/>
    </location>
</feature>
<comment type="subcellular location">
    <subcellularLocation>
        <location evidence="1">Cell membrane</location>
        <topology evidence="1">Multi-pass membrane protein</topology>
    </subcellularLocation>
</comment>
<dbReference type="InterPro" id="IPR017871">
    <property type="entry name" value="ABC_transporter-like_CS"/>
</dbReference>
<dbReference type="SUPFAM" id="SSF90123">
    <property type="entry name" value="ABC transporter transmembrane region"/>
    <property type="match status" value="1"/>
</dbReference>
<dbReference type="Gene3D" id="1.20.1560.10">
    <property type="entry name" value="ABC transporter type 1, transmembrane domain"/>
    <property type="match status" value="1"/>
</dbReference>
<keyword evidence="7 10" id="KW-0472">Membrane</keyword>
<evidence type="ECO:0000256" key="1">
    <source>
        <dbReference type="ARBA" id="ARBA00004651"/>
    </source>
</evidence>
<dbReference type="PROSITE" id="PS50929">
    <property type="entry name" value="ABC_TM1F"/>
    <property type="match status" value="1"/>
</dbReference>
<keyword evidence="4" id="KW-0547">Nucleotide-binding</keyword>
<evidence type="ECO:0000259" key="11">
    <source>
        <dbReference type="PROSITE" id="PS50893"/>
    </source>
</evidence>
<feature type="domain" description="ABC transmembrane type-1" evidence="12">
    <location>
        <begin position="40"/>
        <end position="326"/>
    </location>
</feature>
<dbReference type="FunFam" id="1.20.1560.10:FF:000070">
    <property type="entry name" value="Multidrug ABC transporter ATP-binding protein"/>
    <property type="match status" value="1"/>
</dbReference>
<sequence length="634" mass="71219">MFAWFENRLNPFPAEAPTAPPRGLVAFCWHYSRPAAPWLLLLGTLTALIGIGEVLMFKFLGAIVDWLSTSSRETFLADNRNMLIGMASVLVIMPLLSLFHSYIMHQVLLGNYPMIARWQMHRFLLRHSMSFFANDFAGRVATKVMQTSLAIRETVMKLLDVFIYVVSYFASMIFVVASADWRLVLPILVWLVIYVTLIGFFIPKLRKSSSDQADARSTMTGRVVDSYTNIATVKLFSHAGREESYARESMNLFLQTVYRQFRLVTWLQTLVEINNYVTLFTVSALSIWFWLTGDATTGAIAIAIGLVMRINGMSHWIMWEVSALFENIGMVYDGMDMLAKPHDIVDEKGATQLKGQKGEIRFENVRFHYGKNKGVIENLSLTIRPGEKIGLVGRSGAGKTTLMNMLLRFYDLEGGHILIDGQDISRVTQDSLRSMIGVVTQDTSLLHRSIRENIAYGRPEATDEDIITAAKRANAWEFIQQLEDLQGRKGLDAHVGERGVKLSGGQRQRIAIARVFLKDAPILILDEATSALDSEVEAAIQENLFSLMEGKTVIAIAHRLSTLTEMDRLVVLDKGAIIETGTHTELANGTGIYADLWARQSGGFLADQVDHEEEARKKARAEAEAEFETEEEWD</sequence>
<dbReference type="PROSITE" id="PS00211">
    <property type="entry name" value="ABC_TRANSPORTER_1"/>
    <property type="match status" value="1"/>
</dbReference>
<evidence type="ECO:0000313" key="13">
    <source>
        <dbReference type="EMBL" id="MBB4063383.1"/>
    </source>
</evidence>
<comment type="function">
    <text evidence="8">Part of an ABC transporter complex. Transmembrane domains (TMD) form a pore in the inner membrane and the ATP-binding domain (NBD) is responsible for energy generation.</text>
</comment>
<proteinExistence type="inferred from homology"/>
<dbReference type="PROSITE" id="PS50893">
    <property type="entry name" value="ABC_TRANSPORTER_2"/>
    <property type="match status" value="1"/>
</dbReference>
<evidence type="ECO:0000256" key="10">
    <source>
        <dbReference type="SAM" id="Phobius"/>
    </source>
</evidence>
<evidence type="ECO:0000256" key="5">
    <source>
        <dbReference type="ARBA" id="ARBA00022840"/>
    </source>
</evidence>
<feature type="transmembrane region" description="Helical" evidence="10">
    <location>
        <begin position="154"/>
        <end position="177"/>
    </location>
</feature>
<dbReference type="GO" id="GO:0016887">
    <property type="term" value="F:ATP hydrolysis activity"/>
    <property type="evidence" value="ECO:0007669"/>
    <property type="project" value="InterPro"/>
</dbReference>
<comment type="similarity">
    <text evidence="2">Belongs to the ABC transporter superfamily.</text>
</comment>
<dbReference type="Gene3D" id="3.40.50.300">
    <property type="entry name" value="P-loop containing nucleotide triphosphate hydrolases"/>
    <property type="match status" value="1"/>
</dbReference>
<feature type="transmembrane region" description="Helical" evidence="10">
    <location>
        <begin position="183"/>
        <end position="202"/>
    </location>
</feature>
<dbReference type="InterPro" id="IPR036640">
    <property type="entry name" value="ABC1_TM_sf"/>
</dbReference>
<dbReference type="InterPro" id="IPR003593">
    <property type="entry name" value="AAA+_ATPase"/>
</dbReference>
<evidence type="ECO:0000256" key="7">
    <source>
        <dbReference type="ARBA" id="ARBA00023136"/>
    </source>
</evidence>
<dbReference type="InterPro" id="IPR003439">
    <property type="entry name" value="ABC_transporter-like_ATP-bd"/>
</dbReference>
<dbReference type="PANTHER" id="PTHR43394:SF1">
    <property type="entry name" value="ATP-BINDING CASSETTE SUB-FAMILY B MEMBER 10, MITOCHONDRIAL"/>
    <property type="match status" value="1"/>
</dbReference>
<keyword evidence="5 13" id="KW-0067">ATP-binding</keyword>
<reference evidence="13 14" key="1">
    <citation type="submission" date="2020-08" db="EMBL/GenBank/DDBJ databases">
        <title>Genomic Encyclopedia of Type Strains, Phase IV (KMG-IV): sequencing the most valuable type-strain genomes for metagenomic binning, comparative biology and taxonomic classification.</title>
        <authorList>
            <person name="Goeker M."/>
        </authorList>
    </citation>
    <scope>NUCLEOTIDE SEQUENCE [LARGE SCALE GENOMIC DNA]</scope>
    <source>
        <strain evidence="13 14">DSM 29853</strain>
    </source>
</reference>
<dbReference type="Proteomes" id="UP000528286">
    <property type="component" value="Unassembled WGS sequence"/>
</dbReference>
<comment type="caution">
    <text evidence="13">The sequence shown here is derived from an EMBL/GenBank/DDBJ whole genome shotgun (WGS) entry which is preliminary data.</text>
</comment>
<dbReference type="EMBL" id="JACIEZ010000001">
    <property type="protein sequence ID" value="MBB4063383.1"/>
    <property type="molecule type" value="Genomic_DNA"/>
</dbReference>
<evidence type="ECO:0000313" key="14">
    <source>
        <dbReference type="Proteomes" id="UP000528286"/>
    </source>
</evidence>
<feature type="compositionally biased region" description="Acidic residues" evidence="9">
    <location>
        <begin position="624"/>
        <end position="634"/>
    </location>
</feature>
<dbReference type="AlphaFoldDB" id="A0A7W6NJ52"/>
<protein>
    <submittedName>
        <fullName evidence="13">ATP-binding cassette subfamily B multidrug efflux pump</fullName>
    </submittedName>
</protein>
<feature type="transmembrane region" description="Helical" evidence="10">
    <location>
        <begin position="287"/>
        <end position="308"/>
    </location>
</feature>
<feature type="domain" description="ABC transporter" evidence="11">
    <location>
        <begin position="360"/>
        <end position="599"/>
    </location>
</feature>
<dbReference type="GO" id="GO:0005524">
    <property type="term" value="F:ATP binding"/>
    <property type="evidence" value="ECO:0007669"/>
    <property type="project" value="UniProtKB-KW"/>
</dbReference>
<dbReference type="SUPFAM" id="SSF52540">
    <property type="entry name" value="P-loop containing nucleoside triphosphate hydrolases"/>
    <property type="match status" value="1"/>
</dbReference>
<keyword evidence="3 10" id="KW-0812">Transmembrane</keyword>
<evidence type="ECO:0000256" key="8">
    <source>
        <dbReference type="ARBA" id="ARBA00024725"/>
    </source>
</evidence>
<evidence type="ECO:0000256" key="2">
    <source>
        <dbReference type="ARBA" id="ARBA00005417"/>
    </source>
</evidence>
<feature type="region of interest" description="Disordered" evidence="9">
    <location>
        <begin position="615"/>
        <end position="634"/>
    </location>
</feature>
<keyword evidence="6 10" id="KW-1133">Transmembrane helix</keyword>
<organism evidence="13 14">
    <name type="scientific">Gellertiella hungarica</name>
    <dbReference type="NCBI Taxonomy" id="1572859"/>
    <lineage>
        <taxon>Bacteria</taxon>
        <taxon>Pseudomonadati</taxon>
        <taxon>Pseudomonadota</taxon>
        <taxon>Alphaproteobacteria</taxon>
        <taxon>Hyphomicrobiales</taxon>
        <taxon>Rhizobiaceae</taxon>
        <taxon>Gellertiella</taxon>
    </lineage>
</organism>
<dbReference type="RefSeq" id="WP_183364573.1">
    <property type="nucleotide sequence ID" value="NZ_JACIEZ010000001.1"/>
</dbReference>
<dbReference type="Pfam" id="PF00664">
    <property type="entry name" value="ABC_membrane"/>
    <property type="match status" value="1"/>
</dbReference>
<dbReference type="FunFam" id="3.40.50.300:FF:000218">
    <property type="entry name" value="Multidrug ABC transporter ATP-binding protein"/>
    <property type="match status" value="1"/>
</dbReference>
<dbReference type="InterPro" id="IPR027417">
    <property type="entry name" value="P-loop_NTPase"/>
</dbReference>
<dbReference type="InterPro" id="IPR039421">
    <property type="entry name" value="Type_1_exporter"/>
</dbReference>
<gene>
    <name evidence="13" type="ORF">GGR23_000544</name>
</gene>
<dbReference type="GO" id="GO:0005886">
    <property type="term" value="C:plasma membrane"/>
    <property type="evidence" value="ECO:0007669"/>
    <property type="project" value="UniProtKB-SubCell"/>
</dbReference>
<keyword evidence="14" id="KW-1185">Reference proteome</keyword>
<dbReference type="InterPro" id="IPR011527">
    <property type="entry name" value="ABC1_TM_dom"/>
</dbReference>
<evidence type="ECO:0000256" key="4">
    <source>
        <dbReference type="ARBA" id="ARBA00022741"/>
    </source>
</evidence>
<evidence type="ECO:0000256" key="6">
    <source>
        <dbReference type="ARBA" id="ARBA00022989"/>
    </source>
</evidence>
<dbReference type="PANTHER" id="PTHR43394">
    <property type="entry name" value="ATP-DEPENDENT PERMEASE MDL1, MITOCHONDRIAL"/>
    <property type="match status" value="1"/>
</dbReference>
<accession>A0A7W6NJ52</accession>
<dbReference type="SMART" id="SM00382">
    <property type="entry name" value="AAA"/>
    <property type="match status" value="1"/>
</dbReference>
<evidence type="ECO:0000259" key="12">
    <source>
        <dbReference type="PROSITE" id="PS50929"/>
    </source>
</evidence>
<feature type="transmembrane region" description="Helical" evidence="10">
    <location>
        <begin position="38"/>
        <end position="61"/>
    </location>
</feature>
<evidence type="ECO:0000256" key="9">
    <source>
        <dbReference type="SAM" id="MobiDB-lite"/>
    </source>
</evidence>
<dbReference type="Pfam" id="PF00005">
    <property type="entry name" value="ABC_tran"/>
    <property type="match status" value="1"/>
</dbReference>
<evidence type="ECO:0000256" key="3">
    <source>
        <dbReference type="ARBA" id="ARBA00022692"/>
    </source>
</evidence>